<dbReference type="Proteomes" id="UP000324222">
    <property type="component" value="Unassembled WGS sequence"/>
</dbReference>
<gene>
    <name evidence="1" type="ORF">E2C01_012754</name>
</gene>
<reference evidence="1 2" key="1">
    <citation type="submission" date="2019-05" db="EMBL/GenBank/DDBJ databases">
        <title>Another draft genome of Portunus trituberculatus and its Hox gene families provides insights of decapod evolution.</title>
        <authorList>
            <person name="Jeong J.-H."/>
            <person name="Song I."/>
            <person name="Kim S."/>
            <person name="Choi T."/>
            <person name="Kim D."/>
            <person name="Ryu S."/>
            <person name="Kim W."/>
        </authorList>
    </citation>
    <scope>NUCLEOTIDE SEQUENCE [LARGE SCALE GENOMIC DNA]</scope>
    <source>
        <tissue evidence="1">Muscle</tissue>
    </source>
</reference>
<comment type="caution">
    <text evidence="1">The sequence shown here is derived from an EMBL/GenBank/DDBJ whole genome shotgun (WGS) entry which is preliminary data.</text>
</comment>
<keyword evidence="2" id="KW-1185">Reference proteome</keyword>
<protein>
    <submittedName>
        <fullName evidence="1">Uncharacterized protein</fullName>
    </submittedName>
</protein>
<name>A0A5B7DEX8_PORTR</name>
<proteinExistence type="predicted"/>
<evidence type="ECO:0000313" key="1">
    <source>
        <dbReference type="EMBL" id="MPC19823.1"/>
    </source>
</evidence>
<sequence>MFVGDLNVNRLFVTEGHATSPCGGVFPYPGRVTPDTGVAWKYVVVQEGLTHEHNVCLVPGYGPVSELPNASRFPLQSDSYQEVSVLVFSVQFVTCPVP</sequence>
<dbReference type="EMBL" id="VSRR010000807">
    <property type="protein sequence ID" value="MPC19823.1"/>
    <property type="molecule type" value="Genomic_DNA"/>
</dbReference>
<accession>A0A5B7DEX8</accession>
<organism evidence="1 2">
    <name type="scientific">Portunus trituberculatus</name>
    <name type="common">Swimming crab</name>
    <name type="synonym">Neptunus trituberculatus</name>
    <dbReference type="NCBI Taxonomy" id="210409"/>
    <lineage>
        <taxon>Eukaryota</taxon>
        <taxon>Metazoa</taxon>
        <taxon>Ecdysozoa</taxon>
        <taxon>Arthropoda</taxon>
        <taxon>Crustacea</taxon>
        <taxon>Multicrustacea</taxon>
        <taxon>Malacostraca</taxon>
        <taxon>Eumalacostraca</taxon>
        <taxon>Eucarida</taxon>
        <taxon>Decapoda</taxon>
        <taxon>Pleocyemata</taxon>
        <taxon>Brachyura</taxon>
        <taxon>Eubrachyura</taxon>
        <taxon>Portunoidea</taxon>
        <taxon>Portunidae</taxon>
        <taxon>Portuninae</taxon>
        <taxon>Portunus</taxon>
    </lineage>
</organism>
<dbReference type="AlphaFoldDB" id="A0A5B7DEX8"/>
<evidence type="ECO:0000313" key="2">
    <source>
        <dbReference type="Proteomes" id="UP000324222"/>
    </source>
</evidence>